<protein>
    <submittedName>
        <fullName evidence="2">Uncharacterized protein</fullName>
    </submittedName>
</protein>
<feature type="compositionally biased region" description="Low complexity" evidence="1">
    <location>
        <begin position="63"/>
        <end position="76"/>
    </location>
</feature>
<reference evidence="2 3" key="1">
    <citation type="journal article" date="2019" name="Int. J. Syst. Evol. Microbiol.">
        <title>The Global Catalogue of Microorganisms (GCM) 10K type strain sequencing project: providing services to taxonomists for standard genome sequencing and annotation.</title>
        <authorList>
            <consortium name="The Broad Institute Genomics Platform"/>
            <consortium name="The Broad Institute Genome Sequencing Center for Infectious Disease"/>
            <person name="Wu L."/>
            <person name="Ma J."/>
        </authorList>
    </citation>
    <scope>NUCLEOTIDE SEQUENCE [LARGE SCALE GENOMIC DNA]</scope>
    <source>
        <strain evidence="2 3">JCM 14718</strain>
    </source>
</reference>
<evidence type="ECO:0000313" key="2">
    <source>
        <dbReference type="EMBL" id="GAA1720855.1"/>
    </source>
</evidence>
<comment type="caution">
    <text evidence="2">The sequence shown here is derived from an EMBL/GenBank/DDBJ whole genome shotgun (WGS) entry which is preliminary data.</text>
</comment>
<feature type="region of interest" description="Disordered" evidence="1">
    <location>
        <begin position="63"/>
        <end position="118"/>
    </location>
</feature>
<feature type="region of interest" description="Disordered" evidence="1">
    <location>
        <begin position="1"/>
        <end position="21"/>
    </location>
</feature>
<dbReference type="EMBL" id="BAAANY010000045">
    <property type="protein sequence ID" value="GAA1720855.1"/>
    <property type="molecule type" value="Genomic_DNA"/>
</dbReference>
<accession>A0ABN2J9Z5</accession>
<name>A0ABN2J9Z5_9ACTN</name>
<feature type="compositionally biased region" description="Polar residues" evidence="1">
    <location>
        <begin position="87"/>
        <end position="108"/>
    </location>
</feature>
<gene>
    <name evidence="2" type="ORF">GCM10009765_81380</name>
</gene>
<sequence>MSGQRRHPGLGRQGGWQQADLPVADDASAWIRGRMPDGWFTEPVEVTVDREEIVIVGRVAEPDASAAARPSDGAAVDLGKSEETDDQTVQLSEAVSSGPSNGAATDTQSRAERAAAENGRITRFREDTRNARIYISQQVEHRYGRKVSWGAACGGTRQLFTNLSVPVMTRLRQGDRQVLDTLVDAGVARSRSEALAWCVKLVGQHTDDWLQGLRDAMSEVDRLRAEGPSV</sequence>
<dbReference type="Proteomes" id="UP001500618">
    <property type="component" value="Unassembled WGS sequence"/>
</dbReference>
<evidence type="ECO:0000256" key="1">
    <source>
        <dbReference type="SAM" id="MobiDB-lite"/>
    </source>
</evidence>
<evidence type="ECO:0000313" key="3">
    <source>
        <dbReference type="Proteomes" id="UP001500618"/>
    </source>
</evidence>
<organism evidence="2 3">
    <name type="scientific">Fodinicola feengrottensis</name>
    <dbReference type="NCBI Taxonomy" id="435914"/>
    <lineage>
        <taxon>Bacteria</taxon>
        <taxon>Bacillati</taxon>
        <taxon>Actinomycetota</taxon>
        <taxon>Actinomycetes</taxon>
        <taxon>Mycobacteriales</taxon>
        <taxon>Fodinicola</taxon>
    </lineage>
</organism>
<keyword evidence="3" id="KW-1185">Reference proteome</keyword>
<dbReference type="RefSeq" id="WP_344315330.1">
    <property type="nucleotide sequence ID" value="NZ_BAAANY010000045.1"/>
</dbReference>
<proteinExistence type="predicted"/>